<feature type="domain" description="Calponin-homology (CH)" evidence="2">
    <location>
        <begin position="22"/>
        <end position="127"/>
    </location>
</feature>
<keyword evidence="1" id="KW-0472">Membrane</keyword>
<organism evidence="3 4">
    <name type="scientific">Anaeramoeba flamelloides</name>
    <dbReference type="NCBI Taxonomy" id="1746091"/>
    <lineage>
        <taxon>Eukaryota</taxon>
        <taxon>Metamonada</taxon>
        <taxon>Anaeramoebidae</taxon>
        <taxon>Anaeramoeba</taxon>
    </lineage>
</organism>
<evidence type="ECO:0000256" key="1">
    <source>
        <dbReference type="SAM" id="Phobius"/>
    </source>
</evidence>
<gene>
    <name evidence="3" type="ORF">M0813_16073</name>
</gene>
<keyword evidence="4" id="KW-1185">Reference proteome</keyword>
<keyword evidence="1" id="KW-0812">Transmembrane</keyword>
<evidence type="ECO:0000259" key="2">
    <source>
        <dbReference type="PROSITE" id="PS50021"/>
    </source>
</evidence>
<dbReference type="Proteomes" id="UP001150062">
    <property type="component" value="Unassembled WGS sequence"/>
</dbReference>
<feature type="transmembrane region" description="Helical" evidence="1">
    <location>
        <begin position="193"/>
        <end position="213"/>
    </location>
</feature>
<evidence type="ECO:0000313" key="4">
    <source>
        <dbReference type="Proteomes" id="UP001150062"/>
    </source>
</evidence>
<protein>
    <recommendedName>
        <fullName evidence="2">Calponin-homology (CH) domain-containing protein</fullName>
    </recommendedName>
</protein>
<proteinExistence type="predicted"/>
<dbReference type="SMART" id="SM00033">
    <property type="entry name" value="CH"/>
    <property type="match status" value="1"/>
</dbReference>
<reference evidence="3" key="1">
    <citation type="submission" date="2022-08" db="EMBL/GenBank/DDBJ databases">
        <title>Novel sulfate-reducing endosymbionts in the free-living metamonad Anaeramoeba.</title>
        <authorList>
            <person name="Jerlstrom-Hultqvist J."/>
            <person name="Cepicka I."/>
            <person name="Gallot-Lavallee L."/>
            <person name="Salas-Leiva D."/>
            <person name="Curtis B.A."/>
            <person name="Zahonova K."/>
            <person name="Pipaliya S."/>
            <person name="Dacks J."/>
            <person name="Roger A.J."/>
        </authorList>
    </citation>
    <scope>NUCLEOTIDE SEQUENCE</scope>
    <source>
        <strain evidence="3">Schooner1</strain>
    </source>
</reference>
<evidence type="ECO:0000313" key="3">
    <source>
        <dbReference type="EMBL" id="KAJ6250391.1"/>
    </source>
</evidence>
<dbReference type="InterPro" id="IPR001715">
    <property type="entry name" value="CH_dom"/>
</dbReference>
<name>A0ABQ8Z0R0_9EUKA</name>
<dbReference type="Gene3D" id="1.10.418.10">
    <property type="entry name" value="Calponin-like domain"/>
    <property type="match status" value="2"/>
</dbReference>
<sequence>MNTEFKQLYKFSTDLSKSFFNKTQKKSFKRWIHHYLPKKLSKGISTISHGLENGVALLYILEGIEKQSICEYNTNPKSKKKKIQNLQLVLEHCRSKSIPVQITFEDILCNRIEKIMPFIFKIMIYSAVRNLSVKEDLDFSLIVLEWCKNKAHAYNLKMVSFQESFKDGRLFAALLSNETKGLVNHSSLSPVKLNFFILQFFFFFFFFFLRSLFRFYI</sequence>
<dbReference type="EMBL" id="JAOAOG010000078">
    <property type="protein sequence ID" value="KAJ6250391.1"/>
    <property type="molecule type" value="Genomic_DNA"/>
</dbReference>
<dbReference type="SUPFAM" id="SSF47576">
    <property type="entry name" value="Calponin-homology domain, CH-domain"/>
    <property type="match status" value="1"/>
</dbReference>
<dbReference type="PROSITE" id="PS50021">
    <property type="entry name" value="CH"/>
    <property type="match status" value="1"/>
</dbReference>
<dbReference type="InterPro" id="IPR036872">
    <property type="entry name" value="CH_dom_sf"/>
</dbReference>
<accession>A0ABQ8Z0R0</accession>
<comment type="caution">
    <text evidence="3">The sequence shown here is derived from an EMBL/GenBank/DDBJ whole genome shotgun (WGS) entry which is preliminary data.</text>
</comment>
<keyword evidence="1" id="KW-1133">Transmembrane helix</keyword>
<dbReference type="Pfam" id="PF00307">
    <property type="entry name" value="CH"/>
    <property type="match status" value="1"/>
</dbReference>
<dbReference type="CDD" id="cd00014">
    <property type="entry name" value="CH_SF"/>
    <property type="match status" value="1"/>
</dbReference>